<organism evidence="2 3">
    <name type="scientific">Solanum commersonii</name>
    <name type="common">Commerson's wild potato</name>
    <name type="synonym">Commerson's nightshade</name>
    <dbReference type="NCBI Taxonomy" id="4109"/>
    <lineage>
        <taxon>Eukaryota</taxon>
        <taxon>Viridiplantae</taxon>
        <taxon>Streptophyta</taxon>
        <taxon>Embryophyta</taxon>
        <taxon>Tracheophyta</taxon>
        <taxon>Spermatophyta</taxon>
        <taxon>Magnoliopsida</taxon>
        <taxon>eudicotyledons</taxon>
        <taxon>Gunneridae</taxon>
        <taxon>Pentapetalae</taxon>
        <taxon>asterids</taxon>
        <taxon>lamiids</taxon>
        <taxon>Solanales</taxon>
        <taxon>Solanaceae</taxon>
        <taxon>Solanoideae</taxon>
        <taxon>Solaneae</taxon>
        <taxon>Solanum</taxon>
    </lineage>
</organism>
<dbReference type="EMBL" id="JACXVP010000001">
    <property type="protein sequence ID" value="KAG5629882.1"/>
    <property type="molecule type" value="Genomic_DNA"/>
</dbReference>
<evidence type="ECO:0000313" key="3">
    <source>
        <dbReference type="Proteomes" id="UP000824120"/>
    </source>
</evidence>
<proteinExistence type="predicted"/>
<name>A0A9J6B018_SOLCO</name>
<gene>
    <name evidence="2" type="ORF">H5410_001599</name>
</gene>
<accession>A0A9J6B018</accession>
<evidence type="ECO:0000259" key="1">
    <source>
        <dbReference type="Pfam" id="PF00646"/>
    </source>
</evidence>
<dbReference type="InterPro" id="IPR001810">
    <property type="entry name" value="F-box_dom"/>
</dbReference>
<sequence length="148" mass="17441">MICNNPTNHIDVWTMRDRRIFYILLNAYFFNPFICQKEFHKLNYGVLVDFYIQSLPINVFNLNFPILNKELKEDDEIDYEHDLAILKSMYSIMQQELNGENQISYEASDQHPKISRPTKPFLPPEVIAEIISRISVKSLLKVRSVSKS</sequence>
<reference evidence="2 3" key="1">
    <citation type="submission" date="2020-09" db="EMBL/GenBank/DDBJ databases">
        <title>De no assembly of potato wild relative species, Solanum commersonii.</title>
        <authorList>
            <person name="Cho K."/>
        </authorList>
    </citation>
    <scope>NUCLEOTIDE SEQUENCE [LARGE SCALE GENOMIC DNA]</scope>
    <source>
        <strain evidence="2">LZ3.2</strain>
        <tissue evidence="2">Leaf</tissue>
    </source>
</reference>
<keyword evidence="3" id="KW-1185">Reference proteome</keyword>
<dbReference type="InterPro" id="IPR036047">
    <property type="entry name" value="F-box-like_dom_sf"/>
</dbReference>
<evidence type="ECO:0000313" key="2">
    <source>
        <dbReference type="EMBL" id="KAG5629882.1"/>
    </source>
</evidence>
<protein>
    <recommendedName>
        <fullName evidence="1">F-box domain-containing protein</fullName>
    </recommendedName>
</protein>
<dbReference type="Proteomes" id="UP000824120">
    <property type="component" value="Chromosome 1"/>
</dbReference>
<feature type="domain" description="F-box" evidence="1">
    <location>
        <begin position="122"/>
        <end position="148"/>
    </location>
</feature>
<dbReference type="AlphaFoldDB" id="A0A9J6B018"/>
<comment type="caution">
    <text evidence="2">The sequence shown here is derived from an EMBL/GenBank/DDBJ whole genome shotgun (WGS) entry which is preliminary data.</text>
</comment>
<dbReference type="Pfam" id="PF00646">
    <property type="entry name" value="F-box"/>
    <property type="match status" value="1"/>
</dbReference>
<dbReference type="SUPFAM" id="SSF81383">
    <property type="entry name" value="F-box domain"/>
    <property type="match status" value="1"/>
</dbReference>